<name>A0A182T4L0_9DIPT</name>
<reference evidence="3" key="1">
    <citation type="submission" date="2013-09" db="EMBL/GenBank/DDBJ databases">
        <title>The Genome Sequence of Anopheles maculatus species B.</title>
        <authorList>
            <consortium name="The Broad Institute Genomics Platform"/>
            <person name="Neafsey D.E."/>
            <person name="Besansky N."/>
            <person name="Howell P."/>
            <person name="Walton C."/>
            <person name="Young S.K."/>
            <person name="Zeng Q."/>
            <person name="Gargeya S."/>
            <person name="Fitzgerald M."/>
            <person name="Haas B."/>
            <person name="Abouelleil A."/>
            <person name="Allen A.W."/>
            <person name="Alvarado L."/>
            <person name="Arachchi H.M."/>
            <person name="Berlin A.M."/>
            <person name="Chapman S.B."/>
            <person name="Gainer-Dewar J."/>
            <person name="Goldberg J."/>
            <person name="Griggs A."/>
            <person name="Gujja S."/>
            <person name="Hansen M."/>
            <person name="Howarth C."/>
            <person name="Imamovic A."/>
            <person name="Ireland A."/>
            <person name="Larimer J."/>
            <person name="McCowan C."/>
            <person name="Murphy C."/>
            <person name="Pearson M."/>
            <person name="Poon T.W."/>
            <person name="Priest M."/>
            <person name="Roberts A."/>
            <person name="Saif S."/>
            <person name="Shea T."/>
            <person name="Sisk P."/>
            <person name="Sykes S."/>
            <person name="Wortman J."/>
            <person name="Nusbaum C."/>
            <person name="Birren B."/>
        </authorList>
    </citation>
    <scope>NUCLEOTIDE SEQUENCE [LARGE SCALE GENOMIC DNA]</scope>
    <source>
        <strain evidence="3">maculatus3</strain>
    </source>
</reference>
<sequence>MLMLAIQAPGSGEVLPLAAPTGPSNQQIPLHHLQGASSMPRPQAQPNHRDQSHPGQGRADGQSTVTAAATMLPMYSKKPVRSVQILGEDEKEGEKEREIVFVMSKLW</sequence>
<protein>
    <submittedName>
        <fullName evidence="2">Uncharacterized protein</fullName>
    </submittedName>
</protein>
<dbReference type="AlphaFoldDB" id="A0A182T4L0"/>
<evidence type="ECO:0000256" key="1">
    <source>
        <dbReference type="SAM" id="MobiDB-lite"/>
    </source>
</evidence>
<proteinExistence type="predicted"/>
<evidence type="ECO:0000313" key="3">
    <source>
        <dbReference type="Proteomes" id="UP000075901"/>
    </source>
</evidence>
<dbReference type="VEuPathDB" id="VectorBase:AMAM019519"/>
<reference evidence="2" key="2">
    <citation type="submission" date="2020-05" db="UniProtKB">
        <authorList>
            <consortium name="EnsemblMetazoa"/>
        </authorList>
    </citation>
    <scope>IDENTIFICATION</scope>
    <source>
        <strain evidence="2">maculatus3</strain>
    </source>
</reference>
<feature type="region of interest" description="Disordered" evidence="1">
    <location>
        <begin position="13"/>
        <end position="73"/>
    </location>
</feature>
<dbReference type="EnsemblMetazoa" id="AMAM019519-RA">
    <property type="protein sequence ID" value="AMAM019519-PA"/>
    <property type="gene ID" value="AMAM019519"/>
</dbReference>
<dbReference type="Proteomes" id="UP000075901">
    <property type="component" value="Unassembled WGS sequence"/>
</dbReference>
<accession>A0A182T4L0</accession>
<organism evidence="2 3">
    <name type="scientific">Anopheles maculatus</name>
    <dbReference type="NCBI Taxonomy" id="74869"/>
    <lineage>
        <taxon>Eukaryota</taxon>
        <taxon>Metazoa</taxon>
        <taxon>Ecdysozoa</taxon>
        <taxon>Arthropoda</taxon>
        <taxon>Hexapoda</taxon>
        <taxon>Insecta</taxon>
        <taxon>Pterygota</taxon>
        <taxon>Neoptera</taxon>
        <taxon>Endopterygota</taxon>
        <taxon>Diptera</taxon>
        <taxon>Nematocera</taxon>
        <taxon>Culicoidea</taxon>
        <taxon>Culicidae</taxon>
        <taxon>Anophelinae</taxon>
        <taxon>Anopheles</taxon>
        <taxon>Anopheles maculatus group</taxon>
    </lineage>
</organism>
<evidence type="ECO:0000313" key="2">
    <source>
        <dbReference type="EnsemblMetazoa" id="AMAM019519-PA"/>
    </source>
</evidence>
<keyword evidence="3" id="KW-1185">Reference proteome</keyword>